<evidence type="ECO:0000256" key="1">
    <source>
        <dbReference type="SAM" id="MobiDB-lite"/>
    </source>
</evidence>
<proteinExistence type="predicted"/>
<dbReference type="AlphaFoldDB" id="A0A1L5NQM5"/>
<dbReference type="GO" id="GO:0003677">
    <property type="term" value="F:DNA binding"/>
    <property type="evidence" value="ECO:0007669"/>
    <property type="project" value="UniProtKB-KW"/>
</dbReference>
<evidence type="ECO:0000259" key="2">
    <source>
        <dbReference type="Pfam" id="PF07756"/>
    </source>
</evidence>
<dbReference type="EMBL" id="CP017104">
    <property type="protein sequence ID" value="APO70203.1"/>
    <property type="molecule type" value="Genomic_DNA"/>
</dbReference>
<evidence type="ECO:0000313" key="5">
    <source>
        <dbReference type="Proteomes" id="UP000184749"/>
    </source>
</evidence>
<geneLocation type="plasmid" evidence="5">
    <name>prgalie4872c</name>
</geneLocation>
<sequence>MARGRTHDGGASRRRQSRPQIHCRHRARDTRLLAIVNGIIAAAELGLKEHDRLALAKRMMEWRLVGRRSSSNLPGLIELVVSRPLVSAGMVAETLKIAPRAAVRIIEEPGLREMTGRGRFRGALAGRSSRRNALTRRMVSGRVLKASGVLLAAARLFCSIFAC</sequence>
<dbReference type="Pfam" id="PF07756">
    <property type="entry name" value="DUF1612"/>
    <property type="match status" value="1"/>
</dbReference>
<evidence type="ECO:0000259" key="3">
    <source>
        <dbReference type="Pfam" id="PF11972"/>
    </source>
</evidence>
<dbReference type="Proteomes" id="UP000184749">
    <property type="component" value="Plasmid pRgalIE4872c"/>
</dbReference>
<accession>A0A1L5NQM5</accession>
<dbReference type="InterPro" id="IPR011670">
    <property type="entry name" value="DUF1612"/>
</dbReference>
<dbReference type="InterPro" id="IPR021068">
    <property type="entry name" value="HTH_DNA-bd"/>
</dbReference>
<protein>
    <submittedName>
        <fullName evidence="4">HTH DNA-binding domain-containing protein</fullName>
    </submittedName>
</protein>
<organism evidence="4 5">
    <name type="scientific">Rhizobium gallicum</name>
    <dbReference type="NCBI Taxonomy" id="56730"/>
    <lineage>
        <taxon>Bacteria</taxon>
        <taxon>Pseudomonadati</taxon>
        <taxon>Pseudomonadota</taxon>
        <taxon>Alphaproteobacteria</taxon>
        <taxon>Hyphomicrobiales</taxon>
        <taxon>Rhizobiaceae</taxon>
        <taxon>Rhizobium/Agrobacterium group</taxon>
        <taxon>Rhizobium</taxon>
    </lineage>
</organism>
<keyword evidence="4" id="KW-0238">DNA-binding</keyword>
<dbReference type="Pfam" id="PF11972">
    <property type="entry name" value="HTH_13"/>
    <property type="match status" value="1"/>
</dbReference>
<feature type="region of interest" description="Disordered" evidence="1">
    <location>
        <begin position="1"/>
        <end position="21"/>
    </location>
</feature>
<name>A0A1L5NQM5_9HYPH</name>
<feature type="compositionally biased region" description="Basic residues" evidence="1">
    <location>
        <begin position="12"/>
        <end position="21"/>
    </location>
</feature>
<feature type="domain" description="DUF1612" evidence="2">
    <location>
        <begin position="19"/>
        <end position="64"/>
    </location>
</feature>
<keyword evidence="4" id="KW-0614">Plasmid</keyword>
<gene>
    <name evidence="4" type="ORF">IE4872_PC00173</name>
</gene>
<feature type="compositionally biased region" description="Basic and acidic residues" evidence="1">
    <location>
        <begin position="1"/>
        <end position="11"/>
    </location>
</feature>
<evidence type="ECO:0000313" key="4">
    <source>
        <dbReference type="EMBL" id="APO70203.1"/>
    </source>
</evidence>
<reference evidence="4 5" key="1">
    <citation type="submission" date="2016-09" db="EMBL/GenBank/DDBJ databases">
        <title>The complete genome sequences of Rhizobium gallicum, symbiovars gallicum and phaseoli, symbionts associated to common bean (Phaseolus vulgaris).</title>
        <authorList>
            <person name="Bustos P."/>
            <person name="Santamaria R.I."/>
            <person name="Perez-Carrascal O.M."/>
            <person name="Juarez S."/>
            <person name="Lozano L."/>
            <person name="Martinez-Flores I."/>
            <person name="Martinez-Romero E."/>
            <person name="Cevallos M."/>
            <person name="Romero D."/>
            <person name="Davila G."/>
            <person name="Gonzalez V."/>
        </authorList>
    </citation>
    <scope>NUCLEOTIDE SEQUENCE [LARGE SCALE GENOMIC DNA]</scope>
    <source>
        <strain evidence="4 5">IE4872</strain>
        <plasmid evidence="5">prgalie4872c</plasmid>
    </source>
</reference>
<feature type="domain" description="HTH DNA binding" evidence="3">
    <location>
        <begin position="73"/>
        <end position="122"/>
    </location>
</feature>